<dbReference type="AlphaFoldDB" id="A0A1X9YN27"/>
<evidence type="ECO:0000256" key="1">
    <source>
        <dbReference type="SAM" id="Phobius"/>
    </source>
</evidence>
<reference evidence="3" key="1">
    <citation type="submission" date="2017-05" db="EMBL/GenBank/DDBJ databases">
        <authorList>
            <person name="Ray J."/>
            <person name="Price M."/>
            <person name="Deutschbauer A."/>
        </authorList>
    </citation>
    <scope>NUCLEOTIDE SEQUENCE [LARGE SCALE GENOMIC DNA]</scope>
    <source>
        <strain evidence="3">DSM 19842</strain>
    </source>
</reference>
<accession>A0A1X9YN27</accession>
<keyword evidence="1" id="KW-0472">Membrane</keyword>
<proteinExistence type="predicted"/>
<feature type="transmembrane region" description="Helical" evidence="1">
    <location>
        <begin position="21"/>
        <end position="42"/>
    </location>
</feature>
<gene>
    <name evidence="2" type="ORF">CA264_01645</name>
</gene>
<keyword evidence="1" id="KW-0812">Transmembrane</keyword>
<dbReference type="Proteomes" id="UP000266292">
    <property type="component" value="Chromosome"/>
</dbReference>
<organism evidence="2 3">
    <name type="scientific">Pontibacter actiniarum</name>
    <dbReference type="NCBI Taxonomy" id="323450"/>
    <lineage>
        <taxon>Bacteria</taxon>
        <taxon>Pseudomonadati</taxon>
        <taxon>Bacteroidota</taxon>
        <taxon>Cytophagia</taxon>
        <taxon>Cytophagales</taxon>
        <taxon>Hymenobacteraceae</taxon>
        <taxon>Pontibacter</taxon>
    </lineage>
</organism>
<evidence type="ECO:0000313" key="2">
    <source>
        <dbReference type="EMBL" id="ARS34244.1"/>
    </source>
</evidence>
<evidence type="ECO:0000313" key="3">
    <source>
        <dbReference type="Proteomes" id="UP000266292"/>
    </source>
</evidence>
<keyword evidence="3" id="KW-1185">Reference proteome</keyword>
<dbReference type="EMBL" id="CP021235">
    <property type="protein sequence ID" value="ARS34244.1"/>
    <property type="molecule type" value="Genomic_DNA"/>
</dbReference>
<keyword evidence="1" id="KW-1133">Transmembrane helix</keyword>
<sequence length="60" mass="6924">MKIALIMLRPNSSEKLGDSCTNFFMAIFMILYIVFIMFYISFPVGMYATCKAMLQQIVLN</sequence>
<protein>
    <submittedName>
        <fullName evidence="2">Uncharacterized protein</fullName>
    </submittedName>
</protein>
<name>A0A1X9YN27_9BACT</name>
<dbReference type="KEGG" id="pact:CA264_01645"/>